<comment type="similarity">
    <text evidence="3">Belongs to the NMT1/THI5 family.</text>
</comment>
<evidence type="ECO:0000256" key="7">
    <source>
        <dbReference type="ARBA" id="ARBA00022898"/>
    </source>
</evidence>
<evidence type="ECO:0000313" key="15">
    <source>
        <dbReference type="Proteomes" id="UP001595443"/>
    </source>
</evidence>
<dbReference type="Pfam" id="PF09084">
    <property type="entry name" value="NMT1"/>
    <property type="match status" value="1"/>
</dbReference>
<dbReference type="SUPFAM" id="SSF53850">
    <property type="entry name" value="Periplasmic binding protein-like II"/>
    <property type="match status" value="1"/>
</dbReference>
<evidence type="ECO:0000256" key="11">
    <source>
        <dbReference type="ARBA" id="ARBA00048179"/>
    </source>
</evidence>
<feature type="domain" description="SsuA/THI5-like" evidence="13">
    <location>
        <begin position="34"/>
        <end position="252"/>
    </location>
</feature>
<dbReference type="InterPro" id="IPR027939">
    <property type="entry name" value="NMT1/THI5"/>
</dbReference>
<evidence type="ECO:0000256" key="6">
    <source>
        <dbReference type="ARBA" id="ARBA00022723"/>
    </source>
</evidence>
<keyword evidence="12" id="KW-0732">Signal</keyword>
<dbReference type="RefSeq" id="WP_377833434.1">
    <property type="nucleotide sequence ID" value="NZ_JBHRSK010000007.1"/>
</dbReference>
<evidence type="ECO:0000256" key="3">
    <source>
        <dbReference type="ARBA" id="ARBA00009406"/>
    </source>
</evidence>
<feature type="chain" id="PRO_5047420324" description="Thiamine pyrimidine synthase" evidence="12">
    <location>
        <begin position="21"/>
        <end position="329"/>
    </location>
</feature>
<evidence type="ECO:0000256" key="12">
    <source>
        <dbReference type="SAM" id="SignalP"/>
    </source>
</evidence>
<sequence length="329" mass="35643">MKKLMVGAIGALMMAGAAQAADSVTLQLKWVTQAQFAGYYVALDKGFYKDEGLDVTIKPGGPDIAPEQVIAGGGADVIVDWMAAALAAREKGLPLVNIAQPFKHGGLELTCLKETGINSPKDFPGHTLGVWFYGNEYPFYAWMAKLGIPTEGGPDGVTVLKQGFNVDPLLQKQADCISVMTYNEYGQVLDAGITPDQLVTFNYLKEGVGMLEDGLYVMQDKLKDPKFKDEMVRFVRASMKGWKYAEAHPDEAAQIVIDNDASGAQTLDHQKYMMKEVAKLTAGSNGALDPADYEETVNTLLSAVSKENPAITKKPEGAWTHEITDLALK</sequence>
<proteinExistence type="inferred from homology"/>
<evidence type="ECO:0000256" key="2">
    <source>
        <dbReference type="ARBA" id="ARBA00004948"/>
    </source>
</evidence>
<evidence type="ECO:0000256" key="9">
    <source>
        <dbReference type="ARBA" id="ARBA00023004"/>
    </source>
</evidence>
<evidence type="ECO:0000256" key="4">
    <source>
        <dbReference type="ARBA" id="ARBA00011738"/>
    </source>
</evidence>
<dbReference type="Gene3D" id="3.40.190.10">
    <property type="entry name" value="Periplasmic binding protein-like II"/>
    <property type="match status" value="2"/>
</dbReference>
<keyword evidence="8" id="KW-0784">Thiamine biosynthesis</keyword>
<accession>A0ABV7AIQ4</accession>
<gene>
    <name evidence="14" type="ORF">ACFOES_11600</name>
</gene>
<dbReference type="EMBL" id="JBHRSK010000007">
    <property type="protein sequence ID" value="MFC2968740.1"/>
    <property type="molecule type" value="Genomic_DNA"/>
</dbReference>
<evidence type="ECO:0000256" key="5">
    <source>
        <dbReference type="ARBA" id="ARBA00022679"/>
    </source>
</evidence>
<evidence type="ECO:0000256" key="8">
    <source>
        <dbReference type="ARBA" id="ARBA00022977"/>
    </source>
</evidence>
<reference evidence="15" key="1">
    <citation type="journal article" date="2019" name="Int. J. Syst. Evol. Microbiol.">
        <title>The Global Catalogue of Microorganisms (GCM) 10K type strain sequencing project: providing services to taxonomists for standard genome sequencing and annotation.</title>
        <authorList>
            <consortium name="The Broad Institute Genomics Platform"/>
            <consortium name="The Broad Institute Genome Sequencing Center for Infectious Disease"/>
            <person name="Wu L."/>
            <person name="Ma J."/>
        </authorList>
    </citation>
    <scope>NUCLEOTIDE SEQUENCE [LARGE SCALE GENOMIC DNA]</scope>
    <source>
        <strain evidence="15">KCTC 62192</strain>
    </source>
</reference>
<keyword evidence="9" id="KW-0408">Iron</keyword>
<feature type="signal peptide" evidence="12">
    <location>
        <begin position="1"/>
        <end position="20"/>
    </location>
</feature>
<organism evidence="14 15">
    <name type="scientific">Acidimangrovimonas pyrenivorans</name>
    <dbReference type="NCBI Taxonomy" id="2030798"/>
    <lineage>
        <taxon>Bacteria</taxon>
        <taxon>Pseudomonadati</taxon>
        <taxon>Pseudomonadota</taxon>
        <taxon>Alphaproteobacteria</taxon>
        <taxon>Rhodobacterales</taxon>
        <taxon>Paracoccaceae</taxon>
        <taxon>Acidimangrovimonas</taxon>
    </lineage>
</organism>
<keyword evidence="5" id="KW-0808">Transferase</keyword>
<evidence type="ECO:0000313" key="14">
    <source>
        <dbReference type="EMBL" id="MFC2968740.1"/>
    </source>
</evidence>
<keyword evidence="15" id="KW-1185">Reference proteome</keyword>
<comment type="catalytic activity">
    <reaction evidence="11">
        <text>N(6)-(pyridoxal phosphate)-L-lysyl-[4-amino-5-hydroxymethyl-2-methylpyrimidine phosphate synthase] + L-histidyl-[4-amino-5-hydroxymethyl-2-methylpyrimidine phosphate synthase] + 2 Fe(3+) + 4 H2O = L-lysyl-[4-amino-5-hydroxymethyl-2-methylpyrimidine phosphate synthase] + (2S)-2-amino-5-hydroxy-4-oxopentanoyl-[4-amino-5-hydroxymethyl-2-methylpyrimidine phosphate synthase] + 4-amino-2-methyl-5-(phosphooxymethyl)pyrimidine + 3-oxopropanoate + 2 Fe(2+) + 2 H(+)</text>
        <dbReference type="Rhea" id="RHEA:65756"/>
        <dbReference type="Rhea" id="RHEA-COMP:16892"/>
        <dbReference type="Rhea" id="RHEA-COMP:16893"/>
        <dbReference type="Rhea" id="RHEA-COMP:16894"/>
        <dbReference type="Rhea" id="RHEA-COMP:16895"/>
        <dbReference type="ChEBI" id="CHEBI:15377"/>
        <dbReference type="ChEBI" id="CHEBI:15378"/>
        <dbReference type="ChEBI" id="CHEBI:29033"/>
        <dbReference type="ChEBI" id="CHEBI:29034"/>
        <dbReference type="ChEBI" id="CHEBI:29969"/>
        <dbReference type="ChEBI" id="CHEBI:29979"/>
        <dbReference type="ChEBI" id="CHEBI:33190"/>
        <dbReference type="ChEBI" id="CHEBI:58354"/>
        <dbReference type="ChEBI" id="CHEBI:143915"/>
        <dbReference type="ChEBI" id="CHEBI:157692"/>
    </reaction>
    <physiologicalReaction direction="left-to-right" evidence="11">
        <dbReference type="Rhea" id="RHEA:65757"/>
    </physiologicalReaction>
</comment>
<keyword evidence="7" id="KW-0663">Pyridoxal phosphate</keyword>
<name>A0ABV7AIQ4_9RHOB</name>
<evidence type="ECO:0000259" key="13">
    <source>
        <dbReference type="Pfam" id="PF09084"/>
    </source>
</evidence>
<dbReference type="PANTHER" id="PTHR31528">
    <property type="entry name" value="4-AMINO-5-HYDROXYMETHYL-2-METHYLPYRIMIDINE PHOSPHATE SYNTHASE THI11-RELATED"/>
    <property type="match status" value="1"/>
</dbReference>
<keyword evidence="6" id="KW-0479">Metal-binding</keyword>
<protein>
    <recommendedName>
        <fullName evidence="10">Thiamine pyrimidine synthase</fullName>
    </recommendedName>
</protein>
<comment type="caution">
    <text evidence="14">The sequence shown here is derived from an EMBL/GenBank/DDBJ whole genome shotgun (WGS) entry which is preliminary data.</text>
</comment>
<dbReference type="PANTHER" id="PTHR31528:SF1">
    <property type="entry name" value="4-AMINO-5-HYDROXYMETHYL-2-METHYLPYRIMIDINE PHOSPHATE SYNTHASE THI11-RELATED"/>
    <property type="match status" value="1"/>
</dbReference>
<evidence type="ECO:0000256" key="10">
    <source>
        <dbReference type="ARBA" id="ARBA00033171"/>
    </source>
</evidence>
<dbReference type="InterPro" id="IPR015168">
    <property type="entry name" value="SsuA/THI5"/>
</dbReference>
<dbReference type="Proteomes" id="UP001595443">
    <property type="component" value="Unassembled WGS sequence"/>
</dbReference>
<comment type="subunit">
    <text evidence="4">Homodimer.</text>
</comment>
<comment type="pathway">
    <text evidence="2">Cofactor biosynthesis; thiamine diphosphate biosynthesis.</text>
</comment>
<evidence type="ECO:0000256" key="1">
    <source>
        <dbReference type="ARBA" id="ARBA00003469"/>
    </source>
</evidence>
<comment type="function">
    <text evidence="1">Responsible for the formation of the pyrimidine heterocycle in the thiamine biosynthesis pathway. Catalyzes the formation of hydroxymethylpyrimidine phosphate (HMP-P) from histidine and pyridoxal phosphate (PLP). The protein uses PLP and the active site histidine to form HMP-P, generating an inactive enzyme. The enzyme can only undergo a single turnover, which suggests it is a suicide enzyme.</text>
</comment>